<evidence type="ECO:0000256" key="1">
    <source>
        <dbReference type="ARBA" id="ARBA00004123"/>
    </source>
</evidence>
<feature type="region of interest" description="Disordered" evidence="4">
    <location>
        <begin position="217"/>
        <end position="334"/>
    </location>
</feature>
<feature type="region of interest" description="Disordered" evidence="4">
    <location>
        <begin position="108"/>
        <end position="168"/>
    </location>
</feature>
<keyword evidence="2" id="KW-0238">DNA-binding</keyword>
<dbReference type="Pfam" id="PF04503">
    <property type="entry name" value="SSDP"/>
    <property type="match status" value="1"/>
</dbReference>
<dbReference type="PROSITE" id="PS50896">
    <property type="entry name" value="LISH"/>
    <property type="match status" value="1"/>
</dbReference>
<dbReference type="PANTHER" id="PTHR12610:SF12">
    <property type="entry name" value="SEQUENCE-SPECIFIC SINGLE-STRANDED DNA-BINDING PROTEIN, ISOFORM D"/>
    <property type="match status" value="1"/>
</dbReference>
<dbReference type="GO" id="GO:0045944">
    <property type="term" value="P:positive regulation of transcription by RNA polymerase II"/>
    <property type="evidence" value="ECO:0007669"/>
    <property type="project" value="TreeGrafter"/>
</dbReference>
<protein>
    <submittedName>
        <fullName evidence="6">Single-stranded DNA-binding protein 2-like isoform X6</fullName>
    </submittedName>
</protein>
<dbReference type="Proteomes" id="UP001318040">
    <property type="component" value="Chromosome 44"/>
</dbReference>
<dbReference type="PANTHER" id="PTHR12610">
    <property type="entry name" value="SINGLE STRANDED DNA BINDING PROTEIN"/>
    <property type="match status" value="1"/>
</dbReference>
<dbReference type="GO" id="GO:0005634">
    <property type="term" value="C:nucleus"/>
    <property type="evidence" value="ECO:0007669"/>
    <property type="project" value="UniProtKB-SubCell"/>
</dbReference>
<dbReference type="InterPro" id="IPR008116">
    <property type="entry name" value="SSDP_DNA-bd"/>
</dbReference>
<dbReference type="RefSeq" id="XP_032826738.1">
    <property type="nucleotide sequence ID" value="XM_032970847.1"/>
</dbReference>
<feature type="compositionally biased region" description="Low complexity" evidence="4">
    <location>
        <begin position="366"/>
        <end position="377"/>
    </location>
</feature>
<evidence type="ECO:0000256" key="2">
    <source>
        <dbReference type="ARBA" id="ARBA00023125"/>
    </source>
</evidence>
<evidence type="ECO:0000313" key="5">
    <source>
        <dbReference type="Proteomes" id="UP001318040"/>
    </source>
</evidence>
<dbReference type="SMART" id="SM00667">
    <property type="entry name" value="LisH"/>
    <property type="match status" value="1"/>
</dbReference>
<dbReference type="AlphaFoldDB" id="A0AAJ7TYY4"/>
<feature type="compositionally biased region" description="Low complexity" evidence="4">
    <location>
        <begin position="245"/>
        <end position="263"/>
    </location>
</feature>
<feature type="compositionally biased region" description="Polar residues" evidence="4">
    <location>
        <begin position="303"/>
        <end position="314"/>
    </location>
</feature>
<dbReference type="GO" id="GO:0003697">
    <property type="term" value="F:single-stranded DNA binding"/>
    <property type="evidence" value="ECO:0007669"/>
    <property type="project" value="InterPro"/>
</dbReference>
<keyword evidence="3" id="KW-0539">Nucleus</keyword>
<sequence>MYAKGKGAVVPSDAQAREKLALYVYEYLLHVGAQKAAQTFLSEIRWEKNITLGEPPGFLHSWWCVFWDLYCAAPERRETCEHSSEAKAFHDYTAAAAASPVLGNLPPGDGIPPGFYQGPPGSQHSPHPQPPPGPGMMGPHAQAFMSPRFPGGPRGPHRMPGQGMGGMPGPQPLMPSTMDPTRQPGHAGMGPIQRMTPPRGMAPMGPQAEPWFPMQSYGGGVRPPHTPLGGPAMPGVSMGPGGGRPWPNASNPNSAPFSASSPGSYGGAPGSGGPPGTPIMPSPGGSPGGPHPAQVLAGHRLSQDSTGSNENMYTMMTPVPPGANRPNFPMGPGDGGMGMESHMNGSLGSADMDGIAKVRARARLQNSPNNMSGGMSNAPGTPHEDDEIPGGFLNPFPGDSFSPGMPMGV</sequence>
<feature type="compositionally biased region" description="Low complexity" evidence="4">
    <location>
        <begin position="117"/>
        <end position="126"/>
    </location>
</feature>
<organism evidence="5 6">
    <name type="scientific">Petromyzon marinus</name>
    <name type="common">Sea lamprey</name>
    <dbReference type="NCBI Taxonomy" id="7757"/>
    <lineage>
        <taxon>Eukaryota</taxon>
        <taxon>Metazoa</taxon>
        <taxon>Chordata</taxon>
        <taxon>Craniata</taxon>
        <taxon>Vertebrata</taxon>
        <taxon>Cyclostomata</taxon>
        <taxon>Hyperoartia</taxon>
        <taxon>Petromyzontiformes</taxon>
        <taxon>Petromyzontidae</taxon>
        <taxon>Petromyzon</taxon>
    </lineage>
</organism>
<dbReference type="PRINTS" id="PR01743">
    <property type="entry name" value="SSDNABINDING"/>
</dbReference>
<keyword evidence="5" id="KW-1185">Reference proteome</keyword>
<gene>
    <name evidence="6" type="primary">LOC116951948</name>
</gene>
<evidence type="ECO:0000256" key="4">
    <source>
        <dbReference type="SAM" id="MobiDB-lite"/>
    </source>
</evidence>
<dbReference type="InterPro" id="IPR006594">
    <property type="entry name" value="LisH"/>
</dbReference>
<evidence type="ECO:0000256" key="3">
    <source>
        <dbReference type="ARBA" id="ARBA00023242"/>
    </source>
</evidence>
<name>A0AAJ7TYY4_PETMA</name>
<proteinExistence type="predicted"/>
<evidence type="ECO:0000313" key="6">
    <source>
        <dbReference type="RefSeq" id="XP_032826738.1"/>
    </source>
</evidence>
<feature type="compositionally biased region" description="Gly residues" evidence="4">
    <location>
        <begin position="264"/>
        <end position="274"/>
    </location>
</feature>
<comment type="subcellular location">
    <subcellularLocation>
        <location evidence="1">Nucleus</location>
    </subcellularLocation>
</comment>
<reference evidence="6" key="1">
    <citation type="submission" date="2025-08" db="UniProtKB">
        <authorList>
            <consortium name="RefSeq"/>
        </authorList>
    </citation>
    <scope>IDENTIFICATION</scope>
    <source>
        <tissue evidence="6">Sperm</tissue>
    </source>
</reference>
<accession>A0AAJ7TYY4</accession>
<feature type="region of interest" description="Disordered" evidence="4">
    <location>
        <begin position="363"/>
        <end position="409"/>
    </location>
</feature>